<organism evidence="7 8">
    <name type="scientific">Thermaerobacillus caldiproteolyticus</name>
    <dbReference type="NCBI Taxonomy" id="247480"/>
    <lineage>
        <taxon>Bacteria</taxon>
        <taxon>Bacillati</taxon>
        <taxon>Bacillota</taxon>
        <taxon>Bacilli</taxon>
        <taxon>Bacillales</taxon>
        <taxon>Anoxybacillaceae</taxon>
        <taxon>Thermaerobacillus</taxon>
    </lineage>
</organism>
<accession>A0A7V9Z7Q8</accession>
<dbReference type="InterPro" id="IPR005950">
    <property type="entry name" value="ModA"/>
</dbReference>
<dbReference type="EMBL" id="JACDUT010000007">
    <property type="protein sequence ID" value="MBA2875602.1"/>
    <property type="molecule type" value="Genomic_DNA"/>
</dbReference>
<name>A0A7V9Z7Q8_9BACL</name>
<dbReference type="GO" id="GO:0015689">
    <property type="term" value="P:molybdate ion transport"/>
    <property type="evidence" value="ECO:0007669"/>
    <property type="project" value="InterPro"/>
</dbReference>
<dbReference type="FunFam" id="3.40.190.10:FF:000035">
    <property type="entry name" value="Molybdate ABC transporter substrate-binding protein"/>
    <property type="match status" value="1"/>
</dbReference>
<feature type="signal peptide" evidence="6">
    <location>
        <begin position="1"/>
        <end position="21"/>
    </location>
</feature>
<gene>
    <name evidence="7" type="ORF">HNR31_002392</name>
</gene>
<evidence type="ECO:0000256" key="3">
    <source>
        <dbReference type="ARBA" id="ARBA00022723"/>
    </source>
</evidence>
<dbReference type="PROSITE" id="PS51257">
    <property type="entry name" value="PROKAR_LIPOPROTEIN"/>
    <property type="match status" value="1"/>
</dbReference>
<dbReference type="PANTHER" id="PTHR30632">
    <property type="entry name" value="MOLYBDATE-BINDING PERIPLASMIC PROTEIN"/>
    <property type="match status" value="1"/>
</dbReference>
<keyword evidence="2 5" id="KW-0500">Molybdenum</keyword>
<dbReference type="AlphaFoldDB" id="A0A7V9Z7Q8"/>
<dbReference type="Proteomes" id="UP000523087">
    <property type="component" value="Unassembled WGS sequence"/>
</dbReference>
<keyword evidence="4 6" id="KW-0732">Signal</keyword>
<dbReference type="PIRSF" id="PIRSF004846">
    <property type="entry name" value="ModA"/>
    <property type="match status" value="1"/>
</dbReference>
<dbReference type="Pfam" id="PF13531">
    <property type="entry name" value="SBP_bac_11"/>
    <property type="match status" value="1"/>
</dbReference>
<keyword evidence="8" id="KW-1185">Reference proteome</keyword>
<comment type="similarity">
    <text evidence="1">Belongs to the bacterial solute-binding protein ModA family.</text>
</comment>
<evidence type="ECO:0000256" key="1">
    <source>
        <dbReference type="ARBA" id="ARBA00009175"/>
    </source>
</evidence>
<feature type="binding site" evidence="5">
    <location>
        <position position="35"/>
    </location>
    <ligand>
        <name>molybdate</name>
        <dbReference type="ChEBI" id="CHEBI:36264"/>
    </ligand>
</feature>
<protein>
    <submittedName>
        <fullName evidence="7">Molybdate transport system substrate-binding protein</fullName>
    </submittedName>
</protein>
<evidence type="ECO:0000256" key="4">
    <source>
        <dbReference type="ARBA" id="ARBA00022729"/>
    </source>
</evidence>
<dbReference type="PANTHER" id="PTHR30632:SF0">
    <property type="entry name" value="SULFATE-BINDING PROTEIN"/>
    <property type="match status" value="1"/>
</dbReference>
<dbReference type="Gene3D" id="3.40.190.10">
    <property type="entry name" value="Periplasmic binding protein-like II"/>
    <property type="match status" value="2"/>
</dbReference>
<dbReference type="SUPFAM" id="SSF53850">
    <property type="entry name" value="Periplasmic binding protein-like II"/>
    <property type="match status" value="1"/>
</dbReference>
<keyword evidence="3 5" id="KW-0479">Metal-binding</keyword>
<dbReference type="InterPro" id="IPR050682">
    <property type="entry name" value="ModA/WtpA"/>
</dbReference>
<dbReference type="GO" id="GO:0046872">
    <property type="term" value="F:metal ion binding"/>
    <property type="evidence" value="ECO:0007669"/>
    <property type="project" value="UniProtKB-KW"/>
</dbReference>
<evidence type="ECO:0000256" key="5">
    <source>
        <dbReference type="PIRSR" id="PIRSR004846-1"/>
    </source>
</evidence>
<feature type="binding site" evidence="5">
    <location>
        <position position="63"/>
    </location>
    <ligand>
        <name>molybdate</name>
        <dbReference type="ChEBI" id="CHEBI:36264"/>
    </ligand>
</feature>
<evidence type="ECO:0000313" key="7">
    <source>
        <dbReference type="EMBL" id="MBA2875602.1"/>
    </source>
</evidence>
<dbReference type="NCBIfam" id="TIGR01256">
    <property type="entry name" value="modA"/>
    <property type="match status" value="1"/>
</dbReference>
<dbReference type="GO" id="GO:0030973">
    <property type="term" value="F:molybdate ion binding"/>
    <property type="evidence" value="ECO:0007669"/>
    <property type="project" value="TreeGrafter"/>
</dbReference>
<feature type="chain" id="PRO_5038669898" evidence="6">
    <location>
        <begin position="22"/>
        <end position="256"/>
    </location>
</feature>
<dbReference type="RefSeq" id="WP_233414606.1">
    <property type="nucleotide sequence ID" value="NZ_JACDUT010000007.1"/>
</dbReference>
<reference evidence="7 8" key="1">
    <citation type="submission" date="2020-07" db="EMBL/GenBank/DDBJ databases">
        <title>Genomic Encyclopedia of Type Strains, Phase IV (KMG-IV): sequencing the most valuable type-strain genomes for metagenomic binning, comparative biology and taxonomic classification.</title>
        <authorList>
            <person name="Goeker M."/>
        </authorList>
    </citation>
    <scope>NUCLEOTIDE SEQUENCE [LARGE SCALE GENOMIC DNA]</scope>
    <source>
        <strain evidence="7 8">DSM 15730</strain>
    </source>
</reference>
<feature type="binding site" evidence="5">
    <location>
        <position position="190"/>
    </location>
    <ligand>
        <name>molybdate</name>
        <dbReference type="ChEBI" id="CHEBI:36264"/>
    </ligand>
</feature>
<evidence type="ECO:0000313" key="8">
    <source>
        <dbReference type="Proteomes" id="UP000523087"/>
    </source>
</evidence>
<proteinExistence type="inferred from homology"/>
<feature type="binding site" evidence="5">
    <location>
        <position position="145"/>
    </location>
    <ligand>
        <name>molybdate</name>
        <dbReference type="ChEBI" id="CHEBI:36264"/>
    </ligand>
</feature>
<evidence type="ECO:0000256" key="2">
    <source>
        <dbReference type="ARBA" id="ARBA00022505"/>
    </source>
</evidence>
<feature type="binding site" evidence="5">
    <location>
        <position position="172"/>
    </location>
    <ligand>
        <name>molybdate</name>
        <dbReference type="ChEBI" id="CHEBI:36264"/>
    </ligand>
</feature>
<comment type="caution">
    <text evidence="7">The sequence shown here is derived from an EMBL/GenBank/DDBJ whole genome shotgun (WGS) entry which is preliminary data.</text>
</comment>
<dbReference type="GO" id="GO:1901359">
    <property type="term" value="F:tungstate binding"/>
    <property type="evidence" value="ECO:0007669"/>
    <property type="project" value="UniProtKB-ARBA"/>
</dbReference>
<evidence type="ECO:0000256" key="6">
    <source>
        <dbReference type="SAM" id="SignalP"/>
    </source>
</evidence>
<sequence>MLKKWVSCLCMVLLLVSCSHSPDKKVTITVAAAASMKDVLTSIGKQYENKHPATHLVFNFASSGTLQKQIEQGAPMDVFISADPTSFRQLKEKRLVISKRNEPLVYNELVLIVPKQRQNGVHSLSDTTNPAVQSIAIGIPETVPAGAYAKQWLQSTHLWEKLQGKLVLAKDVRQVLTYVESENVDAGIVYRTDALSSDNVRITTKAPDSLNRKIAYDAGVVASSSQTKEAQQFIKYLYSREAKQVFKQYGFLIERK</sequence>